<keyword evidence="4 5" id="KW-0732">Signal</keyword>
<dbReference type="PANTHER" id="PTHR30290">
    <property type="entry name" value="PERIPLASMIC BINDING COMPONENT OF ABC TRANSPORTER"/>
    <property type="match status" value="1"/>
</dbReference>
<evidence type="ECO:0000256" key="3">
    <source>
        <dbReference type="ARBA" id="ARBA00022448"/>
    </source>
</evidence>
<dbReference type="Proteomes" id="UP001646141">
    <property type="component" value="Unassembled WGS sequence"/>
</dbReference>
<dbReference type="Gene3D" id="3.40.190.10">
    <property type="entry name" value="Periplasmic binding protein-like II"/>
    <property type="match status" value="1"/>
</dbReference>
<evidence type="ECO:0000259" key="6">
    <source>
        <dbReference type="Pfam" id="PF00496"/>
    </source>
</evidence>
<dbReference type="Pfam" id="PF00496">
    <property type="entry name" value="SBP_bac_5"/>
    <property type="match status" value="1"/>
</dbReference>
<gene>
    <name evidence="7" type="ORF">D3226_06975</name>
</gene>
<feature type="domain" description="Solute-binding protein family 5" evidence="6">
    <location>
        <begin position="79"/>
        <end position="457"/>
    </location>
</feature>
<dbReference type="RefSeq" id="WP_202382155.1">
    <property type="nucleotide sequence ID" value="NZ_BAAAMA010000002.1"/>
</dbReference>
<keyword evidence="3" id="KW-0813">Transport</keyword>
<evidence type="ECO:0000256" key="4">
    <source>
        <dbReference type="ARBA" id="ARBA00022729"/>
    </source>
</evidence>
<evidence type="ECO:0000256" key="2">
    <source>
        <dbReference type="ARBA" id="ARBA00005695"/>
    </source>
</evidence>
<dbReference type="InterPro" id="IPR000914">
    <property type="entry name" value="SBP_5_dom"/>
</dbReference>
<organism evidence="7 8">
    <name type="scientific">Leucobacter chromiireducens subsp. chromiireducens</name>
    <dbReference type="NCBI Taxonomy" id="660067"/>
    <lineage>
        <taxon>Bacteria</taxon>
        <taxon>Bacillati</taxon>
        <taxon>Actinomycetota</taxon>
        <taxon>Actinomycetes</taxon>
        <taxon>Micrococcales</taxon>
        <taxon>Microbacteriaceae</taxon>
        <taxon>Leucobacter</taxon>
    </lineage>
</organism>
<dbReference type="Gene3D" id="3.90.76.10">
    <property type="entry name" value="Dipeptide-binding Protein, Domain 1"/>
    <property type="match status" value="1"/>
</dbReference>
<sequence>MSAAALFGSAVLLTACAGGGTGGGNAGGDGGSGGGAITVGTTDVVTSLDPAGSYDNGSFAVMTNVYPFLLNHEIGSSDVAPDIAESAEFTSPTVYTVKLKSGLKFANGNDLTSSDVKFTFDRQVKIADPSGPSSLLGNLDKVETPDETTVEFHLKEGNDQTFPQVLSTPVAPIVDEDVFPADSVLSDEDIVKGQPFAGQYTLKNFKKNDLASYVANADYAGLWGAAKTSDVNVKYFANETNLSQAMETKAVDVAFRSLSATDTEKLGKTDGLKLVDGPGGAIRYIVFNFDTQPFGAKTPEADAAKALAVRQAAADMIDREKIASQVYKDTFTPLYSPVAQGFTGATEAFKDAYGDKQGGADSAAAKARLEAAGVTLPVKLQLQYNPDHYGDASSEEYALIKQQLEADGVFTVDLQSTEWGQYSKDFPADAYPMYQLGWFPDFSDADNFLTPFFVDGGFFNNHYSSAKTNELIANERVETDAAKRTTLIEEAQAEVAKDVPMIPLLQGTQVAVTTDAIDGVVLDGSFKFRLGTITKK</sequence>
<dbReference type="PIRSF" id="PIRSF002741">
    <property type="entry name" value="MppA"/>
    <property type="match status" value="1"/>
</dbReference>
<dbReference type="Gene3D" id="3.10.105.10">
    <property type="entry name" value="Dipeptide-binding Protein, Domain 3"/>
    <property type="match status" value="1"/>
</dbReference>
<comment type="subcellular location">
    <subcellularLocation>
        <location evidence="1">Cell envelope</location>
    </subcellularLocation>
</comment>
<dbReference type="SUPFAM" id="SSF53850">
    <property type="entry name" value="Periplasmic binding protein-like II"/>
    <property type="match status" value="1"/>
</dbReference>
<comment type="caution">
    <text evidence="7">The sequence shown here is derived from an EMBL/GenBank/DDBJ whole genome shotgun (WGS) entry which is preliminary data.</text>
</comment>
<comment type="similarity">
    <text evidence="2">Belongs to the bacterial solute-binding protein 5 family.</text>
</comment>
<feature type="signal peptide" evidence="5">
    <location>
        <begin position="1"/>
        <end position="17"/>
    </location>
</feature>
<reference evidence="7 8" key="1">
    <citation type="submission" date="2018-09" db="EMBL/GenBank/DDBJ databases">
        <title>Comparative genomics of Leucobacter spp.</title>
        <authorList>
            <person name="Reis A.C."/>
            <person name="Kolvenbach B.A."/>
            <person name="Corvini P.F.X."/>
            <person name="Nunes O.C."/>
        </authorList>
    </citation>
    <scope>NUCLEOTIDE SEQUENCE [LARGE SCALE GENOMIC DNA]</scope>
    <source>
        <strain evidence="7 8">L-1</strain>
    </source>
</reference>
<evidence type="ECO:0000256" key="1">
    <source>
        <dbReference type="ARBA" id="ARBA00004196"/>
    </source>
</evidence>
<protein>
    <submittedName>
        <fullName evidence="7">Peptide ABC transporter substrate-binding protein</fullName>
    </submittedName>
</protein>
<evidence type="ECO:0000313" key="7">
    <source>
        <dbReference type="EMBL" id="MBL3689702.1"/>
    </source>
</evidence>
<evidence type="ECO:0000256" key="5">
    <source>
        <dbReference type="SAM" id="SignalP"/>
    </source>
</evidence>
<keyword evidence="8" id="KW-1185">Reference proteome</keyword>
<dbReference type="PANTHER" id="PTHR30290:SF10">
    <property type="entry name" value="PERIPLASMIC OLIGOPEPTIDE-BINDING PROTEIN-RELATED"/>
    <property type="match status" value="1"/>
</dbReference>
<proteinExistence type="inferred from homology"/>
<dbReference type="InterPro" id="IPR030678">
    <property type="entry name" value="Peptide/Ni-bd"/>
</dbReference>
<name>A0ABS1SRC7_9MICO</name>
<evidence type="ECO:0000313" key="8">
    <source>
        <dbReference type="Proteomes" id="UP001646141"/>
    </source>
</evidence>
<dbReference type="EMBL" id="QYAD01000002">
    <property type="protein sequence ID" value="MBL3689702.1"/>
    <property type="molecule type" value="Genomic_DNA"/>
</dbReference>
<dbReference type="InterPro" id="IPR039424">
    <property type="entry name" value="SBP_5"/>
</dbReference>
<accession>A0ABS1SRC7</accession>
<feature type="chain" id="PRO_5046622585" evidence="5">
    <location>
        <begin position="18"/>
        <end position="536"/>
    </location>
</feature>